<reference evidence="2 3" key="1">
    <citation type="submission" date="2014-03" db="EMBL/GenBank/DDBJ databases">
        <title>Genome sequence of Sphingobium yanoikuyae B1.</title>
        <authorList>
            <person name="Gan H.M."/>
            <person name="Gan H.Y."/>
            <person name="Savka M.A."/>
        </authorList>
    </citation>
    <scope>NUCLEOTIDE SEQUENCE [LARGE SCALE GENOMIC DNA]</scope>
    <source>
        <strain evidence="2 3">B1</strain>
    </source>
</reference>
<name>A0A084EQN4_SPHYA</name>
<dbReference type="Proteomes" id="UP000028534">
    <property type="component" value="Unassembled WGS sequence"/>
</dbReference>
<organism evidence="2 3">
    <name type="scientific">Sphingobium yanoikuyae</name>
    <name type="common">Sphingomonas yanoikuyae</name>
    <dbReference type="NCBI Taxonomy" id="13690"/>
    <lineage>
        <taxon>Bacteria</taxon>
        <taxon>Pseudomonadati</taxon>
        <taxon>Pseudomonadota</taxon>
        <taxon>Alphaproteobacteria</taxon>
        <taxon>Sphingomonadales</taxon>
        <taxon>Sphingomonadaceae</taxon>
        <taxon>Sphingobium</taxon>
    </lineage>
</organism>
<sequence>MSNVINFRLARKARDRADKAQAADSNRAKFGRTKAQKLADQQEERRKAALLDGARLERKEEFDGDV</sequence>
<evidence type="ECO:0000313" key="2">
    <source>
        <dbReference type="EMBL" id="KEZ20276.1"/>
    </source>
</evidence>
<evidence type="ECO:0000256" key="1">
    <source>
        <dbReference type="SAM" id="MobiDB-lite"/>
    </source>
</evidence>
<feature type="region of interest" description="Disordered" evidence="1">
    <location>
        <begin position="15"/>
        <end position="52"/>
    </location>
</feature>
<proteinExistence type="predicted"/>
<dbReference type="RefSeq" id="WP_037517542.1">
    <property type="nucleotide sequence ID" value="NZ_DAIQKB010000003.1"/>
</dbReference>
<evidence type="ECO:0008006" key="4">
    <source>
        <dbReference type="Google" id="ProtNLM"/>
    </source>
</evidence>
<dbReference type="Pfam" id="PF13770">
    <property type="entry name" value="DUF4169"/>
    <property type="match status" value="1"/>
</dbReference>
<dbReference type="EMBL" id="JGVR01000004">
    <property type="protein sequence ID" value="KEZ20276.1"/>
    <property type="molecule type" value="Genomic_DNA"/>
</dbReference>
<accession>A0A084EQN4</accession>
<evidence type="ECO:0000313" key="3">
    <source>
        <dbReference type="Proteomes" id="UP000028534"/>
    </source>
</evidence>
<comment type="caution">
    <text evidence="2">The sequence shown here is derived from an EMBL/GenBank/DDBJ whole genome shotgun (WGS) entry which is preliminary data.</text>
</comment>
<protein>
    <recommendedName>
        <fullName evidence="4">DUF4169 family protein</fullName>
    </recommendedName>
</protein>
<feature type="compositionally biased region" description="Basic and acidic residues" evidence="1">
    <location>
        <begin position="40"/>
        <end position="52"/>
    </location>
</feature>
<dbReference type="PATRIC" id="fig|13690.10.peg.1036"/>
<gene>
    <name evidence="2" type="ORF">CP98_00997</name>
</gene>
<dbReference type="AlphaFoldDB" id="A0A084EQN4"/>
<dbReference type="InterPro" id="IPR025227">
    <property type="entry name" value="DUF4169"/>
</dbReference>